<dbReference type="EMBL" id="AWGA01000006">
    <property type="protein sequence ID" value="TEA28195.1"/>
    <property type="molecule type" value="Genomic_DNA"/>
</dbReference>
<dbReference type="Proteomes" id="UP000506160">
    <property type="component" value="Unassembled WGS sequence"/>
</dbReference>
<evidence type="ECO:0000313" key="7">
    <source>
        <dbReference type="EMBL" id="TEA28195.1"/>
    </source>
</evidence>
<dbReference type="InterPro" id="IPR024936">
    <property type="entry name" value="Cyclophilin-type_PPIase"/>
</dbReference>
<reference evidence="7 8" key="1">
    <citation type="journal article" date="2014" name="Appl. Environ. Microbiol.">
        <title>Genomic features of a bumble bee symbiont reflect its host environment.</title>
        <authorList>
            <person name="Martinson V.G."/>
            <person name="Magoc T."/>
            <person name="Koch H."/>
            <person name="Salzberg S.L."/>
            <person name="Moran N.A."/>
        </authorList>
    </citation>
    <scope>NUCLEOTIDE SEQUENCE [LARGE SCALE GENOMIC DNA]</scope>
    <source>
        <strain evidence="7 8">Bimp</strain>
    </source>
</reference>
<dbReference type="Pfam" id="PF00160">
    <property type="entry name" value="Pro_isomerase"/>
    <property type="match status" value="1"/>
</dbReference>
<keyword evidence="4 5" id="KW-0413">Isomerase</keyword>
<comment type="catalytic activity">
    <reaction evidence="5">
        <text>[protein]-peptidylproline (omega=180) = [protein]-peptidylproline (omega=0)</text>
        <dbReference type="Rhea" id="RHEA:16237"/>
        <dbReference type="Rhea" id="RHEA-COMP:10747"/>
        <dbReference type="Rhea" id="RHEA-COMP:10748"/>
        <dbReference type="ChEBI" id="CHEBI:83833"/>
        <dbReference type="ChEBI" id="CHEBI:83834"/>
        <dbReference type="EC" id="5.2.1.8"/>
    </reaction>
</comment>
<accession>A0AB94IFA7</accession>
<comment type="function">
    <text evidence="1 5">PPIases accelerate the folding of proteins. It catalyzes the cis-trans isomerization of proline imidic peptide bonds in oligopeptides.</text>
</comment>
<dbReference type="GO" id="GO:0006457">
    <property type="term" value="P:protein folding"/>
    <property type="evidence" value="ECO:0007669"/>
    <property type="project" value="InterPro"/>
</dbReference>
<evidence type="ECO:0000256" key="1">
    <source>
        <dbReference type="ARBA" id="ARBA00002388"/>
    </source>
</evidence>
<dbReference type="CDD" id="cd01920">
    <property type="entry name" value="cyclophilin_EcCYP_like"/>
    <property type="match status" value="1"/>
</dbReference>
<evidence type="ECO:0000313" key="8">
    <source>
        <dbReference type="Proteomes" id="UP000506160"/>
    </source>
</evidence>
<comment type="similarity">
    <text evidence="2 5">Belongs to the cyclophilin-type PPIase family.</text>
</comment>
<dbReference type="RefSeq" id="WP_024495218.1">
    <property type="nucleotide sequence ID" value="NZ_AWGA01000006.1"/>
</dbReference>
<dbReference type="InterPro" id="IPR020892">
    <property type="entry name" value="Cyclophilin-type_PPIase_CS"/>
</dbReference>
<dbReference type="GO" id="GO:0003755">
    <property type="term" value="F:peptidyl-prolyl cis-trans isomerase activity"/>
    <property type="evidence" value="ECO:0007669"/>
    <property type="project" value="UniProtKB-UniRule"/>
</dbReference>
<dbReference type="PROSITE" id="PS50072">
    <property type="entry name" value="CSA_PPIASE_2"/>
    <property type="match status" value="1"/>
</dbReference>
<gene>
    <name evidence="7" type="ORF">O970_00395</name>
</gene>
<dbReference type="PRINTS" id="PR00153">
    <property type="entry name" value="CSAPPISMRASE"/>
</dbReference>
<dbReference type="PIRSF" id="PIRSF001467">
    <property type="entry name" value="Peptidylpro_ismrse"/>
    <property type="match status" value="1"/>
</dbReference>
<organism evidence="7 8">
    <name type="scientific">Candidatus Schmidhempelia bombi str. Bimp</name>
    <dbReference type="NCBI Taxonomy" id="1387197"/>
    <lineage>
        <taxon>Bacteria</taxon>
        <taxon>Pseudomonadati</taxon>
        <taxon>Pseudomonadota</taxon>
        <taxon>Gammaproteobacteria</taxon>
        <taxon>Orbales</taxon>
        <taxon>Orbaceae</taxon>
        <taxon>Candidatus Schmidhempelia</taxon>
    </lineage>
</organism>
<keyword evidence="3 5" id="KW-0697">Rotamase</keyword>
<keyword evidence="8" id="KW-1185">Reference proteome</keyword>
<evidence type="ECO:0000256" key="4">
    <source>
        <dbReference type="ARBA" id="ARBA00023235"/>
    </source>
</evidence>
<dbReference type="InterPro" id="IPR002130">
    <property type="entry name" value="Cyclophilin-type_PPIase_dom"/>
</dbReference>
<dbReference type="InterPro" id="IPR044665">
    <property type="entry name" value="E_coli_cyclophilin_A-like"/>
</dbReference>
<evidence type="ECO:0000259" key="6">
    <source>
        <dbReference type="PROSITE" id="PS50072"/>
    </source>
</evidence>
<dbReference type="InterPro" id="IPR029000">
    <property type="entry name" value="Cyclophilin-like_dom_sf"/>
</dbReference>
<feature type="domain" description="PPIase cyclophilin-type" evidence="6">
    <location>
        <begin position="30"/>
        <end position="186"/>
    </location>
</feature>
<sequence>MSKKGFLFIVVMIISVLTTPTFANTKVLMETSLGNILLELDNEKAPISSENFLHYVNEGFYNGLIFHRVIPNFMIQAGGFNDKMEQKSANPPIKNEADNGLKNNRGTIAMARTNKINSATSQFFINLIDNNHLNYISPNNYGYAVFGHVIEGMDVVDKIAEVKTGRFNKIHQNVPLEPVYIIKAHVVE</sequence>
<dbReference type="SUPFAM" id="SSF50891">
    <property type="entry name" value="Cyclophilin-like"/>
    <property type="match status" value="1"/>
</dbReference>
<evidence type="ECO:0000256" key="2">
    <source>
        <dbReference type="ARBA" id="ARBA00007365"/>
    </source>
</evidence>
<dbReference type="PROSITE" id="PS00170">
    <property type="entry name" value="CSA_PPIASE_1"/>
    <property type="match status" value="1"/>
</dbReference>
<comment type="caution">
    <text evidence="7">The sequence shown here is derived from an EMBL/GenBank/DDBJ whole genome shotgun (WGS) entry which is preliminary data.</text>
</comment>
<proteinExistence type="inferred from homology"/>
<dbReference type="Gene3D" id="2.40.100.10">
    <property type="entry name" value="Cyclophilin-like"/>
    <property type="match status" value="1"/>
</dbReference>
<dbReference type="PANTHER" id="PTHR43246">
    <property type="entry name" value="PEPTIDYL-PROLYL CIS-TRANS ISOMERASE CYP38, CHLOROPLASTIC"/>
    <property type="match status" value="1"/>
</dbReference>
<dbReference type="AlphaFoldDB" id="A0AB94IFA7"/>
<protein>
    <recommendedName>
        <fullName evidence="5">Peptidyl-prolyl cis-trans isomerase</fullName>
        <shortName evidence="5">PPIase</shortName>
        <ecNumber evidence="5">5.2.1.8</ecNumber>
    </recommendedName>
</protein>
<name>A0AB94IFA7_9GAMM</name>
<evidence type="ECO:0000256" key="5">
    <source>
        <dbReference type="RuleBase" id="RU363019"/>
    </source>
</evidence>
<dbReference type="EC" id="5.2.1.8" evidence="5"/>
<evidence type="ECO:0000256" key="3">
    <source>
        <dbReference type="ARBA" id="ARBA00023110"/>
    </source>
</evidence>